<evidence type="ECO:0000256" key="11">
    <source>
        <dbReference type="ARBA" id="ARBA00093448"/>
    </source>
</evidence>
<keyword evidence="8" id="KW-0411">Iron-sulfur</keyword>
<evidence type="ECO:0000256" key="9">
    <source>
        <dbReference type="ARBA" id="ARBA00023049"/>
    </source>
</evidence>
<dbReference type="InterPro" id="IPR006311">
    <property type="entry name" value="TAT_signal"/>
</dbReference>
<dbReference type="InterPro" id="IPR009045">
    <property type="entry name" value="Zn_M74/Hedgehog-like"/>
</dbReference>
<accession>A0A3N1UPV2</accession>
<keyword evidence="3" id="KW-0645">Protease</keyword>
<gene>
    <name evidence="13" type="ORF">EDC27_1785</name>
</gene>
<dbReference type="OrthoDB" id="9782994at2"/>
<comment type="caution">
    <text evidence="13">The sequence shown here is derived from an EMBL/GenBank/DDBJ whole genome shotgun (WGS) entry which is preliminary data.</text>
</comment>
<evidence type="ECO:0000256" key="5">
    <source>
        <dbReference type="ARBA" id="ARBA00022729"/>
    </source>
</evidence>
<dbReference type="PANTHER" id="PTHR37425:SF1">
    <property type="entry name" value="OUTER MEMBRANE PROTEIN"/>
    <property type="match status" value="1"/>
</dbReference>
<dbReference type="GO" id="GO:0051536">
    <property type="term" value="F:iron-sulfur cluster binding"/>
    <property type="evidence" value="ECO:0007669"/>
    <property type="project" value="UniProtKB-KW"/>
</dbReference>
<keyword evidence="6" id="KW-0378">Hydrolase</keyword>
<dbReference type="SUPFAM" id="SSF55166">
    <property type="entry name" value="Hedgehog/DD-peptidase"/>
    <property type="match status" value="1"/>
</dbReference>
<comment type="pathway">
    <text evidence="2">Cell wall biogenesis; cell wall polysaccharide biosynthesis.</text>
</comment>
<evidence type="ECO:0000313" key="13">
    <source>
        <dbReference type="EMBL" id="ROQ92103.1"/>
    </source>
</evidence>
<evidence type="ECO:0000313" key="14">
    <source>
        <dbReference type="Proteomes" id="UP000276223"/>
    </source>
</evidence>
<sequence>MVDLRELKMTRREFFKGILGAGLSSSMGLLCVNSVLAAPLIQRCSGVLSFYNLHTHERLTVRYMSQSGRLDHRALRRLDYLFRCHFTNTVRPVDRHLYLLLDAVRQRLGATGRPYLLVSGYRSPTYNEHLRRQGRGVAKKSYHMKAKAADVFIEGVSLDALGSAAADFKAGGVGTYRDFIHLDVGPVRYW</sequence>
<keyword evidence="8" id="KW-0408">Iron</keyword>
<keyword evidence="4" id="KW-0479">Metal-binding</keyword>
<dbReference type="EMBL" id="RJVA01000012">
    <property type="protein sequence ID" value="ROQ92103.1"/>
    <property type="molecule type" value="Genomic_DNA"/>
</dbReference>
<keyword evidence="14" id="KW-1185">Reference proteome</keyword>
<keyword evidence="7" id="KW-0862">Zinc</keyword>
<keyword evidence="10" id="KW-0961">Cell wall biogenesis/degradation</keyword>
<evidence type="ECO:0000256" key="7">
    <source>
        <dbReference type="ARBA" id="ARBA00022833"/>
    </source>
</evidence>
<dbReference type="Gene3D" id="3.30.1380.10">
    <property type="match status" value="1"/>
</dbReference>
<evidence type="ECO:0000256" key="3">
    <source>
        <dbReference type="ARBA" id="ARBA00022670"/>
    </source>
</evidence>
<dbReference type="PANTHER" id="PTHR37425">
    <property type="match status" value="1"/>
</dbReference>
<dbReference type="GO" id="GO:0046872">
    <property type="term" value="F:metal ion binding"/>
    <property type="evidence" value="ECO:0007669"/>
    <property type="project" value="UniProtKB-KW"/>
</dbReference>
<evidence type="ECO:0000256" key="10">
    <source>
        <dbReference type="ARBA" id="ARBA00023316"/>
    </source>
</evidence>
<dbReference type="InterPro" id="IPR010275">
    <property type="entry name" value="MepK"/>
</dbReference>
<dbReference type="AlphaFoldDB" id="A0A3N1UPV2"/>
<dbReference type="Pfam" id="PF05951">
    <property type="entry name" value="Peptidase_M15_2"/>
    <property type="match status" value="1"/>
</dbReference>
<name>A0A3N1UPV2_9BACT</name>
<dbReference type="PROSITE" id="PS51318">
    <property type="entry name" value="TAT"/>
    <property type="match status" value="1"/>
</dbReference>
<dbReference type="GO" id="GO:0006508">
    <property type="term" value="P:proteolysis"/>
    <property type="evidence" value="ECO:0007669"/>
    <property type="project" value="UniProtKB-KW"/>
</dbReference>
<evidence type="ECO:0000256" key="12">
    <source>
        <dbReference type="ARBA" id="ARBA00093666"/>
    </source>
</evidence>
<dbReference type="Proteomes" id="UP000276223">
    <property type="component" value="Unassembled WGS sequence"/>
</dbReference>
<proteinExistence type="inferred from homology"/>
<keyword evidence="9" id="KW-0482">Metalloprotease</keyword>
<reference evidence="13 14" key="1">
    <citation type="submission" date="2018-11" db="EMBL/GenBank/DDBJ databases">
        <title>Genomic Encyclopedia of Type Strains, Phase IV (KMG-IV): sequencing the most valuable type-strain genomes for metagenomic binning, comparative biology and taxonomic classification.</title>
        <authorList>
            <person name="Goeker M."/>
        </authorList>
    </citation>
    <scope>NUCLEOTIDE SEQUENCE [LARGE SCALE GENOMIC DNA]</scope>
    <source>
        <strain evidence="13 14">DSM 22027</strain>
    </source>
</reference>
<comment type="cofactor">
    <cofactor evidence="1">
        <name>Zn(2+)</name>
        <dbReference type="ChEBI" id="CHEBI:29105"/>
    </cofactor>
</comment>
<evidence type="ECO:0000256" key="1">
    <source>
        <dbReference type="ARBA" id="ARBA00001947"/>
    </source>
</evidence>
<evidence type="ECO:0000256" key="2">
    <source>
        <dbReference type="ARBA" id="ARBA00004776"/>
    </source>
</evidence>
<organism evidence="13 14">
    <name type="scientific">Desulfosoma caldarium</name>
    <dbReference type="NCBI Taxonomy" id="610254"/>
    <lineage>
        <taxon>Bacteria</taxon>
        <taxon>Pseudomonadati</taxon>
        <taxon>Thermodesulfobacteriota</taxon>
        <taxon>Syntrophobacteria</taxon>
        <taxon>Syntrophobacterales</taxon>
        <taxon>Syntrophobacteraceae</taxon>
        <taxon>Desulfosoma</taxon>
    </lineage>
</organism>
<evidence type="ECO:0000256" key="8">
    <source>
        <dbReference type="ARBA" id="ARBA00023014"/>
    </source>
</evidence>
<dbReference type="GO" id="GO:0008237">
    <property type="term" value="F:metallopeptidase activity"/>
    <property type="evidence" value="ECO:0007669"/>
    <property type="project" value="UniProtKB-KW"/>
</dbReference>
<keyword evidence="5" id="KW-0732">Signal</keyword>
<evidence type="ECO:0000256" key="4">
    <source>
        <dbReference type="ARBA" id="ARBA00022723"/>
    </source>
</evidence>
<comment type="similarity">
    <text evidence="11">Belongs to the peptidase M15 family.</text>
</comment>
<dbReference type="GO" id="GO:0071555">
    <property type="term" value="P:cell wall organization"/>
    <property type="evidence" value="ECO:0007669"/>
    <property type="project" value="UniProtKB-KW"/>
</dbReference>
<evidence type="ECO:0000256" key="6">
    <source>
        <dbReference type="ARBA" id="ARBA00022801"/>
    </source>
</evidence>
<protein>
    <recommendedName>
        <fullName evidence="12">Murein endopeptidase K</fullName>
    </recommendedName>
</protein>